<dbReference type="EMBL" id="VEWN01000003">
    <property type="protein sequence ID" value="KAA1056667.1"/>
    <property type="molecule type" value="Genomic_DNA"/>
</dbReference>
<comment type="caution">
    <text evidence="1">The sequence shown here is derived from an EMBL/GenBank/DDBJ whole genome shotgun (WGS) entry which is preliminary data.</text>
</comment>
<accession>A0A5B0KVB1</accession>
<gene>
    <name evidence="1" type="ORF">FH063_003540</name>
</gene>
<protein>
    <submittedName>
        <fullName evidence="1">Uncharacterized protein</fullName>
    </submittedName>
</protein>
<name>A0A5B0KVB1_9PROT</name>
<evidence type="ECO:0000313" key="2">
    <source>
        <dbReference type="Proteomes" id="UP000325333"/>
    </source>
</evidence>
<organism evidence="1 2">
    <name type="scientific">Azospirillum argentinense</name>
    <dbReference type="NCBI Taxonomy" id="2970906"/>
    <lineage>
        <taxon>Bacteria</taxon>
        <taxon>Pseudomonadati</taxon>
        <taxon>Pseudomonadota</taxon>
        <taxon>Alphaproteobacteria</taxon>
        <taxon>Rhodospirillales</taxon>
        <taxon>Azospirillaceae</taxon>
        <taxon>Azospirillum</taxon>
    </lineage>
</organism>
<dbReference type="AlphaFoldDB" id="A0A5B0KVB1"/>
<reference evidence="1 2" key="1">
    <citation type="submission" date="2019-07" db="EMBL/GenBank/DDBJ databases">
        <title>Genome sequencing of the stress-tolerant strain Azospirillum brasilense Az19.</title>
        <authorList>
            <person name="Maroniche G.A."/>
            <person name="Garcia J.E."/>
            <person name="Pagnussat L."/>
            <person name="Amenta M."/>
            <person name="Creus C.M."/>
        </authorList>
    </citation>
    <scope>NUCLEOTIDE SEQUENCE [LARGE SCALE GENOMIC DNA]</scope>
    <source>
        <strain evidence="1 2">Az19</strain>
    </source>
</reference>
<proteinExistence type="predicted"/>
<evidence type="ECO:0000313" key="1">
    <source>
        <dbReference type="EMBL" id="KAA1056667.1"/>
    </source>
</evidence>
<sequence length="86" mass="9626">MIPVSRLCLSGIMMRAFGGQFLRESQLRKDRVQCGPVRRAWQTSQCGSWSSAEAPALSVRSARKRDHDHPNRFAASRIAGTIRLSL</sequence>
<dbReference type="Proteomes" id="UP000325333">
    <property type="component" value="Unassembled WGS sequence"/>
</dbReference>